<accession>A0A1H7TBI1</accession>
<evidence type="ECO:0000256" key="1">
    <source>
        <dbReference type="SAM" id="Phobius"/>
    </source>
</evidence>
<dbReference type="AlphaFoldDB" id="A0A1H7TBI1"/>
<proteinExistence type="predicted"/>
<keyword evidence="1" id="KW-0812">Transmembrane</keyword>
<gene>
    <name evidence="2" type="ORF">SAMN04487910_3345</name>
</gene>
<keyword evidence="1" id="KW-0472">Membrane</keyword>
<dbReference type="Proteomes" id="UP000198521">
    <property type="component" value="Unassembled WGS sequence"/>
</dbReference>
<protein>
    <submittedName>
        <fullName evidence="2">Uncharacterized protein</fullName>
    </submittedName>
</protein>
<keyword evidence="3" id="KW-1185">Reference proteome</keyword>
<dbReference type="STRING" id="1038014.SAMN04487910_3345"/>
<reference evidence="2 3" key="1">
    <citation type="submission" date="2016-10" db="EMBL/GenBank/DDBJ databases">
        <authorList>
            <person name="de Groot N.N."/>
        </authorList>
    </citation>
    <scope>NUCLEOTIDE SEQUENCE [LARGE SCALE GENOMIC DNA]</scope>
    <source>
        <strain evidence="2 3">DSM 25232</strain>
    </source>
</reference>
<dbReference type="OrthoDB" id="1164733at2"/>
<feature type="transmembrane region" description="Helical" evidence="1">
    <location>
        <begin position="23"/>
        <end position="41"/>
    </location>
</feature>
<organism evidence="2 3">
    <name type="scientific">Aquimarina amphilecti</name>
    <dbReference type="NCBI Taxonomy" id="1038014"/>
    <lineage>
        <taxon>Bacteria</taxon>
        <taxon>Pseudomonadati</taxon>
        <taxon>Bacteroidota</taxon>
        <taxon>Flavobacteriia</taxon>
        <taxon>Flavobacteriales</taxon>
        <taxon>Flavobacteriaceae</taxon>
        <taxon>Aquimarina</taxon>
    </lineage>
</organism>
<evidence type="ECO:0000313" key="2">
    <source>
        <dbReference type="EMBL" id="SEL81676.1"/>
    </source>
</evidence>
<sequence length="66" mass="7933">MLFITFTTKEEIMFDALSEETQLVLVIIGIALLFFAVRWNSGRNKKKLYDRSTRDFRKNYLKKKKK</sequence>
<keyword evidence="1" id="KW-1133">Transmembrane helix</keyword>
<dbReference type="RefSeq" id="WP_091410577.1">
    <property type="nucleotide sequence ID" value="NZ_FOAB01000006.1"/>
</dbReference>
<name>A0A1H7TBI1_AQUAM</name>
<dbReference type="EMBL" id="FOAB01000006">
    <property type="protein sequence ID" value="SEL81676.1"/>
    <property type="molecule type" value="Genomic_DNA"/>
</dbReference>
<evidence type="ECO:0000313" key="3">
    <source>
        <dbReference type="Proteomes" id="UP000198521"/>
    </source>
</evidence>